<feature type="compositionally biased region" description="Polar residues" evidence="1">
    <location>
        <begin position="291"/>
        <end position="314"/>
    </location>
</feature>
<evidence type="ECO:0000313" key="3">
    <source>
        <dbReference type="Proteomes" id="UP000620124"/>
    </source>
</evidence>
<dbReference type="Proteomes" id="UP000620124">
    <property type="component" value="Unassembled WGS sequence"/>
</dbReference>
<accession>A0A8H6TYU7</accession>
<sequence>MDCHFSFGPNGAFFAKSDSIWAWSDNNTLPEPLRLILEDPNHPQANKFPYDVAFPMEPGRFSMSWKTVKGEDYYEELFLGPSYTKLAEYMRNIAQNGEHCTRTVFGPNASYFTISPSGFSWQNLPPVLESDILGRMKKGLPTNVALGVHGSFVVLYSDGNVTFDVATHYPAVDAMIRNSAENARRKGIAFLALSPHAAGQYYVAYGDASASWNIPTEWTVDVTTVSKSLRPVGSARIGSTLPQLGGFSAAGGTFSAGGGGSSAQGQPPATPSTLSMGLHAAGKLWHAYQDQQGQNSGSPFGTQTTFIDTGNSSPPAFDPSTLGNFDPSTLAGGFDPSTLAAGLDPSTVVNGFASLFGNS</sequence>
<reference evidence="2" key="1">
    <citation type="submission" date="2020-05" db="EMBL/GenBank/DDBJ databases">
        <title>Mycena genomes resolve the evolution of fungal bioluminescence.</title>
        <authorList>
            <person name="Tsai I.J."/>
        </authorList>
    </citation>
    <scope>NUCLEOTIDE SEQUENCE</scope>
    <source>
        <strain evidence="2">CCC161011</strain>
    </source>
</reference>
<proteinExistence type="predicted"/>
<feature type="region of interest" description="Disordered" evidence="1">
    <location>
        <begin position="256"/>
        <end position="275"/>
    </location>
</feature>
<dbReference type="OrthoDB" id="4764735at2759"/>
<protein>
    <submittedName>
        <fullName evidence="2">Uncharacterized protein</fullName>
    </submittedName>
</protein>
<name>A0A8H6TYU7_9AGAR</name>
<organism evidence="2 3">
    <name type="scientific">Mycena venus</name>
    <dbReference type="NCBI Taxonomy" id="2733690"/>
    <lineage>
        <taxon>Eukaryota</taxon>
        <taxon>Fungi</taxon>
        <taxon>Dikarya</taxon>
        <taxon>Basidiomycota</taxon>
        <taxon>Agaricomycotina</taxon>
        <taxon>Agaricomycetes</taxon>
        <taxon>Agaricomycetidae</taxon>
        <taxon>Agaricales</taxon>
        <taxon>Marasmiineae</taxon>
        <taxon>Mycenaceae</taxon>
        <taxon>Mycena</taxon>
    </lineage>
</organism>
<comment type="caution">
    <text evidence="2">The sequence shown here is derived from an EMBL/GenBank/DDBJ whole genome shotgun (WGS) entry which is preliminary data.</text>
</comment>
<feature type="region of interest" description="Disordered" evidence="1">
    <location>
        <begin position="291"/>
        <end position="315"/>
    </location>
</feature>
<gene>
    <name evidence="2" type="ORF">MVEN_02598500</name>
</gene>
<evidence type="ECO:0000256" key="1">
    <source>
        <dbReference type="SAM" id="MobiDB-lite"/>
    </source>
</evidence>
<dbReference type="AlphaFoldDB" id="A0A8H6TYU7"/>
<evidence type="ECO:0000313" key="2">
    <source>
        <dbReference type="EMBL" id="KAF7326618.1"/>
    </source>
</evidence>
<dbReference type="EMBL" id="JACAZI010000041">
    <property type="protein sequence ID" value="KAF7326618.1"/>
    <property type="molecule type" value="Genomic_DNA"/>
</dbReference>
<keyword evidence="3" id="KW-1185">Reference proteome</keyword>